<protein>
    <recommendedName>
        <fullName evidence="1">PKD domain-containing protein</fullName>
    </recommendedName>
</protein>
<feature type="domain" description="PKD" evidence="1">
    <location>
        <begin position="461"/>
        <end position="543"/>
    </location>
</feature>
<dbReference type="InterPro" id="IPR026341">
    <property type="entry name" value="T9SS_type_B"/>
</dbReference>
<dbReference type="SMART" id="SM00089">
    <property type="entry name" value="PKD"/>
    <property type="match status" value="10"/>
</dbReference>
<feature type="domain" description="PKD" evidence="1">
    <location>
        <begin position="949"/>
        <end position="1006"/>
    </location>
</feature>
<organism evidence="2 3">
    <name type="scientific">Sporocytophaga myxococcoides</name>
    <dbReference type="NCBI Taxonomy" id="153721"/>
    <lineage>
        <taxon>Bacteria</taxon>
        <taxon>Pseudomonadati</taxon>
        <taxon>Bacteroidota</taxon>
        <taxon>Cytophagia</taxon>
        <taxon>Cytophagales</taxon>
        <taxon>Cytophagaceae</taxon>
        <taxon>Sporocytophaga</taxon>
    </lineage>
</organism>
<accession>A0A098LHM6</accession>
<dbReference type="NCBIfam" id="TIGR04131">
    <property type="entry name" value="Bac_Flav_CTERM"/>
    <property type="match status" value="1"/>
</dbReference>
<feature type="domain" description="PKD" evidence="1">
    <location>
        <begin position="203"/>
        <end position="276"/>
    </location>
</feature>
<dbReference type="Pfam" id="PF18911">
    <property type="entry name" value="PKD_4"/>
    <property type="match status" value="6"/>
</dbReference>
<dbReference type="Proteomes" id="UP000030185">
    <property type="component" value="Unassembled WGS sequence"/>
</dbReference>
<feature type="domain" description="PKD" evidence="1">
    <location>
        <begin position="405"/>
        <end position="452"/>
    </location>
</feature>
<feature type="domain" description="PKD" evidence="1">
    <location>
        <begin position="867"/>
        <end position="914"/>
    </location>
</feature>
<feature type="domain" description="PKD" evidence="1">
    <location>
        <begin position="773"/>
        <end position="806"/>
    </location>
</feature>
<dbReference type="Pfam" id="PF13585">
    <property type="entry name" value="CHU_C"/>
    <property type="match status" value="1"/>
</dbReference>
<reference evidence="2 3" key="1">
    <citation type="submission" date="2014-09" db="EMBL/GenBank/DDBJ databases">
        <title>Sporocytophaga myxococcoides PG-01 genome sequencing.</title>
        <authorList>
            <person name="Liu L."/>
            <person name="Gao P.J."/>
            <person name="Chen G.J."/>
            <person name="Wang L.S."/>
        </authorList>
    </citation>
    <scope>NUCLEOTIDE SEQUENCE [LARGE SCALE GENOMIC DNA]</scope>
    <source>
        <strain evidence="2 3">PG-01</strain>
    </source>
</reference>
<dbReference type="InterPro" id="IPR000601">
    <property type="entry name" value="PKD_dom"/>
</dbReference>
<dbReference type="eggNOG" id="COG3291">
    <property type="taxonomic scope" value="Bacteria"/>
</dbReference>
<dbReference type="SUPFAM" id="SSF49299">
    <property type="entry name" value="PKD domain"/>
    <property type="match status" value="10"/>
</dbReference>
<evidence type="ECO:0000313" key="3">
    <source>
        <dbReference type="Proteomes" id="UP000030185"/>
    </source>
</evidence>
<dbReference type="InterPro" id="IPR035986">
    <property type="entry name" value="PKD_dom_sf"/>
</dbReference>
<keyword evidence="3" id="KW-1185">Reference proteome</keyword>
<dbReference type="EMBL" id="BBLT01000008">
    <property type="protein sequence ID" value="GAL86486.1"/>
    <property type="molecule type" value="Genomic_DNA"/>
</dbReference>
<gene>
    <name evidence="2" type="ORF">MYP_3715</name>
</gene>
<dbReference type="PROSITE" id="PS50093">
    <property type="entry name" value="PKD"/>
    <property type="match status" value="9"/>
</dbReference>
<dbReference type="InterPro" id="IPR013783">
    <property type="entry name" value="Ig-like_fold"/>
</dbReference>
<proteinExistence type="predicted"/>
<comment type="caution">
    <text evidence="2">The sequence shown here is derived from an EMBL/GenBank/DDBJ whole genome shotgun (WGS) entry which is preliminary data.</text>
</comment>
<dbReference type="RefSeq" id="WP_045466479.1">
    <property type="nucleotide sequence ID" value="NZ_BBLT01000008.1"/>
</dbReference>
<evidence type="ECO:0000259" key="1">
    <source>
        <dbReference type="PROSITE" id="PS50093"/>
    </source>
</evidence>
<dbReference type="OrthoDB" id="7794186at2"/>
<feature type="domain" description="PKD" evidence="1">
    <location>
        <begin position="113"/>
        <end position="185"/>
    </location>
</feature>
<name>A0A098LHM6_9BACT</name>
<evidence type="ECO:0000313" key="2">
    <source>
        <dbReference type="EMBL" id="GAL86486.1"/>
    </source>
</evidence>
<feature type="domain" description="PKD" evidence="1">
    <location>
        <begin position="42"/>
        <end position="109"/>
    </location>
</feature>
<feature type="domain" description="PKD" evidence="1">
    <location>
        <begin position="1019"/>
        <end position="1084"/>
    </location>
</feature>
<dbReference type="STRING" id="153721.MYP_3715"/>
<dbReference type="InterPro" id="IPR022409">
    <property type="entry name" value="PKD/Chitinase_dom"/>
</dbReference>
<sequence length="2040" mass="225056">MKKSVLIYLTIICLTILSNEGFGQIQVNFNTFTPGDSCKSRTVQFDASTSTGPISSYQWEFKNKTTGASLGVGTGKNITKNFLTPGLYEAILTVSDGSFTLTKAVDIKVYHQPQVDFTSDVQEGCLPQKINFIDKSSAGDGIITKWEWNYNDGKKDIFTTATNPSHDYIAGGSYTPTLILTNSFGCTNSLPKDKFITIYDKITPAFLSTNNYSCTAPHTATFENLSPIDGRFNYTWDFGDGTKLESNDPFINHEYIKPGIYSIKLTAQNTPGNCSTFVQSSGVKNVFIGKPAADFDIASKFCLGTSTYIYPKADTTGISNEGKWFFEDDNSVYNSKTGYHTFNKEGKWKVKYVTFNTYSGCYSDTATKEVEVLPIPTADLIPDIPNGCQIPHLVTFRNLSKNGNTYEWNFGDGTLPLVTTDLSPVTKNYNAFSTYTVRLKVTNDAGCSTTKNYNYIRIQKPSVDITVNPTEGCMPLTVNIKAKPTSNDPGLKYVYDFGNGQTDTASVDQHSGTYPVQGSFTVKVRIITNQGCIAESTGKTVTVNEFCDDDGGGGGGGGGGGPISVDRSSDCNQKYTFTFNDTTSTATVISWDFDGTFINNSSNPITYTFPDYTGNKKFMVTAKLQDHGTGSIIEHKKRVTVVDEKANFIPDVLNICKGLTVKFNTTEIDSSNISKYTWDFRDSTARKIINNTLNYKNYGTYLNGNISYVYKDTGIFYPKLIIEDKFGCKDSIQYPLPIVVKGPKAYFTIDTASFCKGKFSVAFSDSSKANGLTPINQWKWDFGDGTSLTSSEDTLVNHQYNNTSYYRNYKTSLTITDSLGCTDKYERNVTSFVPRASFYTNDTLRCGKFNISFTNNSSAYVSNYNQYTWKYGNGKISTGYSGNTVFSDTGKFTITLIVKDDGGCVDSITKSNYVKLVKPVADFAVGSDTAKCIGTFSLPFTSTSTYGKTYQWDFGDGEVSSTDKIEVSHFYKNADIYTVQLIVTGLDGCKDTTSKQIKIKGPNGTLKIDDYYICKGEPYTSNITGKNIKDYFWDFGDLSPTSELSKKDSVTHFYELPGKYLPNVILLSPEGCQITLSAEDSVYVDEINAGPDANIECGDTHTTLFGSSALNISGNYYWEGPAGANYIPDNTSLNTQTNVTGKYILRLKNNLCAITDTAEVTTSGIVPTAFAGSDKKLDCINGTATLDGTTTTADTRYRWTGPSEALFSPHDSIGVPSVNREGQYILTVTQKYCTKTDTVIISKCSLTPTDTTIKICANIQGTPNQYNSFNLNDLDNKVIGSVSSSVTWFEDSLFVKQTGASQSSILINDSSFYAKITSIDGTEIGRARVKLEVYPFVQVDFDNIPFTCESSDTIEITGTTPLGGIFTGANILPEGKFIPPSEEGDYLVQYKYTSVYGCSDSLSKTATVIEVPLPPLVTDTIEYCQTIEILPLIEATPKVGNTLSWYQDNSSQNSISQPVADRKASLVIYYVSQQNFLCESERAKITVITDTTPVVQPVSLLDPICQGFTRTLSTTGLLGSNYYWELSGGNDLEFTPSAYDTLFMTAGTENISGKIQEISDKGCKSDTGYFNIQVDLLPTTSAVGGLQEDTLSYCIVQVNKTLNGNTPTIGTGKWNINKNTDDAVIDQSLPESLITDFEDIKDTIIATWEITNGVCPVSQATVIVLPVQAYYPEVTLDQMPPVCEGTTVTFKANAGQASGDQPKYSFYDENNQLLSGNDSINTFTTNIVSDIKVYAKIKSDYHCLYSETDTSNLVYQKAYVHPIAQIAKNYDSICINRAPVILNYKKNTTKDTTYYEWHSTNTIEDLSGSSVYINSPDASGTYRLKVYNPYCPPAFDSVSIKIYEQPEISFAETFLNIDYHPEKMVQLPLSINPLKYDTINHVTWTPIEFLGFYDHGSFSPLTYNTFVKKPYYIAQDQEMVNTYEVTVYNGPKGKGCEATAEVSINNYIPVNIPNIFSPNGDGLNDYWILRGLAKYPKTKVKVFNRWGNILFENHEGYKQPWDGTSAGAKVPFGTYYYVVEFLGSEDQSDYSASGWVVVME</sequence>
<dbReference type="Pfam" id="PF00801">
    <property type="entry name" value="PKD"/>
    <property type="match status" value="1"/>
</dbReference>
<dbReference type="CDD" id="cd00146">
    <property type="entry name" value="PKD"/>
    <property type="match status" value="6"/>
</dbReference>
<dbReference type="Gene3D" id="2.60.40.10">
    <property type="entry name" value="Immunoglobulins"/>
    <property type="match status" value="10"/>
</dbReference>